<dbReference type="InterPro" id="IPR008358">
    <property type="entry name" value="Sig_transdc_His_kin/Pase_MprB"/>
</dbReference>
<dbReference type="CDD" id="cd00082">
    <property type="entry name" value="HisKA"/>
    <property type="match status" value="1"/>
</dbReference>
<dbReference type="SMART" id="SM00388">
    <property type="entry name" value="HisKA"/>
    <property type="match status" value="1"/>
</dbReference>
<dbReference type="Gene3D" id="3.30.565.10">
    <property type="entry name" value="Histidine kinase-like ATPase, C-terminal domain"/>
    <property type="match status" value="1"/>
</dbReference>
<dbReference type="EMBL" id="BOSE01000006">
    <property type="protein sequence ID" value="GIP17549.1"/>
    <property type="molecule type" value="Genomic_DNA"/>
</dbReference>
<dbReference type="SUPFAM" id="SSF47384">
    <property type="entry name" value="Homodimeric domain of signal transducing histidine kinase"/>
    <property type="match status" value="1"/>
</dbReference>
<gene>
    <name evidence="15" type="ORF">J40TS1_31910</name>
</gene>
<dbReference type="Proteomes" id="UP000683139">
    <property type="component" value="Unassembled WGS sequence"/>
</dbReference>
<feature type="transmembrane region" description="Helical" evidence="12">
    <location>
        <begin position="12"/>
        <end position="34"/>
    </location>
</feature>
<evidence type="ECO:0000259" key="14">
    <source>
        <dbReference type="PROSITE" id="PS50885"/>
    </source>
</evidence>
<evidence type="ECO:0000256" key="9">
    <source>
        <dbReference type="ARBA" id="ARBA00022840"/>
    </source>
</evidence>
<dbReference type="PROSITE" id="PS50109">
    <property type="entry name" value="HIS_KIN"/>
    <property type="match status" value="1"/>
</dbReference>
<name>A0A919YSI5_9BACL</name>
<keyword evidence="16" id="KW-1185">Reference proteome</keyword>
<dbReference type="PANTHER" id="PTHR44936">
    <property type="entry name" value="SENSOR PROTEIN CREC"/>
    <property type="match status" value="1"/>
</dbReference>
<dbReference type="InterPro" id="IPR003594">
    <property type="entry name" value="HATPase_dom"/>
</dbReference>
<dbReference type="RefSeq" id="WP_213516994.1">
    <property type="nucleotide sequence ID" value="NZ_BOSE01000006.1"/>
</dbReference>
<evidence type="ECO:0000256" key="8">
    <source>
        <dbReference type="ARBA" id="ARBA00022777"/>
    </source>
</evidence>
<dbReference type="InterPro" id="IPR036097">
    <property type="entry name" value="HisK_dim/P_sf"/>
</dbReference>
<keyword evidence="10" id="KW-0902">Two-component regulatory system</keyword>
<keyword evidence="6" id="KW-0808">Transferase</keyword>
<dbReference type="Pfam" id="PF02518">
    <property type="entry name" value="HATPase_c"/>
    <property type="match status" value="1"/>
</dbReference>
<evidence type="ECO:0000256" key="12">
    <source>
        <dbReference type="SAM" id="Phobius"/>
    </source>
</evidence>
<dbReference type="SMART" id="SM00304">
    <property type="entry name" value="HAMP"/>
    <property type="match status" value="1"/>
</dbReference>
<dbReference type="SUPFAM" id="SSF158472">
    <property type="entry name" value="HAMP domain-like"/>
    <property type="match status" value="1"/>
</dbReference>
<organism evidence="15 16">
    <name type="scientific">Paenibacillus montaniterrae</name>
    <dbReference type="NCBI Taxonomy" id="429341"/>
    <lineage>
        <taxon>Bacteria</taxon>
        <taxon>Bacillati</taxon>
        <taxon>Bacillota</taxon>
        <taxon>Bacilli</taxon>
        <taxon>Bacillales</taxon>
        <taxon>Paenibacillaceae</taxon>
        <taxon>Paenibacillus</taxon>
    </lineage>
</organism>
<keyword evidence="9" id="KW-0067">ATP-binding</keyword>
<dbReference type="Pfam" id="PF00672">
    <property type="entry name" value="HAMP"/>
    <property type="match status" value="1"/>
</dbReference>
<evidence type="ECO:0000256" key="3">
    <source>
        <dbReference type="ARBA" id="ARBA00012438"/>
    </source>
</evidence>
<keyword evidence="7" id="KW-0547">Nucleotide-binding</keyword>
<dbReference type="Gene3D" id="6.10.340.10">
    <property type="match status" value="1"/>
</dbReference>
<dbReference type="PROSITE" id="PS50885">
    <property type="entry name" value="HAMP"/>
    <property type="match status" value="1"/>
</dbReference>
<dbReference type="InterPro" id="IPR005467">
    <property type="entry name" value="His_kinase_dom"/>
</dbReference>
<evidence type="ECO:0000256" key="4">
    <source>
        <dbReference type="ARBA" id="ARBA00022475"/>
    </source>
</evidence>
<dbReference type="GO" id="GO:0005524">
    <property type="term" value="F:ATP binding"/>
    <property type="evidence" value="ECO:0007669"/>
    <property type="project" value="UniProtKB-KW"/>
</dbReference>
<dbReference type="InterPro" id="IPR036890">
    <property type="entry name" value="HATPase_C_sf"/>
</dbReference>
<dbReference type="SUPFAM" id="SSF55874">
    <property type="entry name" value="ATPase domain of HSP90 chaperone/DNA topoisomerase II/histidine kinase"/>
    <property type="match status" value="1"/>
</dbReference>
<dbReference type="InterPro" id="IPR050980">
    <property type="entry name" value="2C_sensor_his_kinase"/>
</dbReference>
<dbReference type="Gene3D" id="1.10.287.130">
    <property type="match status" value="1"/>
</dbReference>
<keyword evidence="5" id="KW-0597">Phosphoprotein</keyword>
<protein>
    <recommendedName>
        <fullName evidence="3">histidine kinase</fullName>
        <ecNumber evidence="3">2.7.13.3</ecNumber>
    </recommendedName>
</protein>
<comment type="subcellular location">
    <subcellularLocation>
        <location evidence="2">Cell membrane</location>
        <topology evidence="2">Multi-pass membrane protein</topology>
    </subcellularLocation>
</comment>
<dbReference type="PANTHER" id="PTHR44936:SF10">
    <property type="entry name" value="SENSOR PROTEIN RSTB"/>
    <property type="match status" value="1"/>
</dbReference>
<evidence type="ECO:0000256" key="10">
    <source>
        <dbReference type="ARBA" id="ARBA00023012"/>
    </source>
</evidence>
<accession>A0A919YSI5</accession>
<keyword evidence="12" id="KW-0812">Transmembrane</keyword>
<evidence type="ECO:0000256" key="2">
    <source>
        <dbReference type="ARBA" id="ARBA00004651"/>
    </source>
</evidence>
<evidence type="ECO:0000256" key="7">
    <source>
        <dbReference type="ARBA" id="ARBA00022741"/>
    </source>
</evidence>
<keyword evidence="8 15" id="KW-0418">Kinase</keyword>
<dbReference type="CDD" id="cd06225">
    <property type="entry name" value="HAMP"/>
    <property type="match status" value="1"/>
</dbReference>
<dbReference type="EC" id="2.7.13.3" evidence="3"/>
<dbReference type="AlphaFoldDB" id="A0A919YSI5"/>
<evidence type="ECO:0000256" key="5">
    <source>
        <dbReference type="ARBA" id="ARBA00022553"/>
    </source>
</evidence>
<keyword evidence="12" id="KW-1133">Transmembrane helix</keyword>
<dbReference type="InterPro" id="IPR003660">
    <property type="entry name" value="HAMP_dom"/>
</dbReference>
<feature type="domain" description="Histidine kinase" evidence="13">
    <location>
        <begin position="184"/>
        <end position="398"/>
    </location>
</feature>
<reference evidence="15" key="1">
    <citation type="submission" date="2021-03" db="EMBL/GenBank/DDBJ databases">
        <title>Antimicrobial resistance genes in bacteria isolated from Japanese honey, and their potential for conferring macrolide and lincosamide resistance in the American foulbrood pathogen Paenibacillus larvae.</title>
        <authorList>
            <person name="Okamoto M."/>
            <person name="Kumagai M."/>
            <person name="Kanamori H."/>
            <person name="Takamatsu D."/>
        </authorList>
    </citation>
    <scope>NUCLEOTIDE SEQUENCE</scope>
    <source>
        <strain evidence="15">J40TS1</strain>
    </source>
</reference>
<feature type="domain" description="HAMP" evidence="14">
    <location>
        <begin position="117"/>
        <end position="169"/>
    </location>
</feature>
<evidence type="ECO:0000256" key="1">
    <source>
        <dbReference type="ARBA" id="ARBA00000085"/>
    </source>
</evidence>
<evidence type="ECO:0000259" key="13">
    <source>
        <dbReference type="PROSITE" id="PS50109"/>
    </source>
</evidence>
<dbReference type="GO" id="GO:0000155">
    <property type="term" value="F:phosphorelay sensor kinase activity"/>
    <property type="evidence" value="ECO:0007669"/>
    <property type="project" value="InterPro"/>
</dbReference>
<proteinExistence type="predicted"/>
<feature type="transmembrane region" description="Helical" evidence="12">
    <location>
        <begin position="93"/>
        <end position="115"/>
    </location>
</feature>
<comment type="caution">
    <text evidence="15">The sequence shown here is derived from an EMBL/GenBank/DDBJ whole genome shotgun (WGS) entry which is preliminary data.</text>
</comment>
<dbReference type="InterPro" id="IPR003661">
    <property type="entry name" value="HisK_dim/P_dom"/>
</dbReference>
<dbReference type="PRINTS" id="PR01780">
    <property type="entry name" value="LANTIREGPROT"/>
</dbReference>
<evidence type="ECO:0000256" key="11">
    <source>
        <dbReference type="ARBA" id="ARBA00023136"/>
    </source>
</evidence>
<dbReference type="GO" id="GO:0005886">
    <property type="term" value="C:plasma membrane"/>
    <property type="evidence" value="ECO:0007669"/>
    <property type="project" value="UniProtKB-SubCell"/>
</dbReference>
<evidence type="ECO:0000313" key="16">
    <source>
        <dbReference type="Proteomes" id="UP000683139"/>
    </source>
</evidence>
<keyword evidence="11 12" id="KW-0472">Membrane</keyword>
<dbReference type="Pfam" id="PF00512">
    <property type="entry name" value="HisKA"/>
    <property type="match status" value="1"/>
</dbReference>
<dbReference type="SMART" id="SM00387">
    <property type="entry name" value="HATPase_c"/>
    <property type="match status" value="1"/>
</dbReference>
<sequence>MEKLIVWFRQLSIPVTFGIYMTVSLLVALLLSLLTVQGMEMVRSDITKLYVGESETFYLTTPEGKRLGEGVDVVVDVQELSASDKWKVHLIDIASSLVVPLIFAISIVLAALLFYRQKMKAPLSILNMATGHISAQQLDFKVEYPINDEFGRLVQSFEAMRASLAQNYTEMWRMIEERKQVNAAFSHDLRTPLTVLKGQLELIQQAAHDSRLSEQKLAAHLEKMSQQVQRLEHYASSMQELQRLEEIKLRPRPVSLNELAEQMKEIHPLLQAPQAVHFNSSELPEGRVMLDTDLLLRVYENLLNNALVYSERRIEVKLAYRDAQLSLVVADDGKGFSSEDLRRATEPYYRSEQSTRGSHFGLGLSICRLLCEKHGGGLQLANQRQGGAIVTASFQAVNKVEQA</sequence>
<comment type="catalytic activity">
    <reaction evidence="1">
        <text>ATP + protein L-histidine = ADP + protein N-phospho-L-histidine.</text>
        <dbReference type="EC" id="2.7.13.3"/>
    </reaction>
</comment>
<evidence type="ECO:0000313" key="15">
    <source>
        <dbReference type="EMBL" id="GIP17549.1"/>
    </source>
</evidence>
<evidence type="ECO:0000256" key="6">
    <source>
        <dbReference type="ARBA" id="ARBA00022679"/>
    </source>
</evidence>
<keyword evidence="4" id="KW-1003">Cell membrane</keyword>